<name>A0A3D9LG24_MARFU</name>
<organism evidence="9 10">
    <name type="scientific">Marinoscillum furvescens DSM 4134</name>
    <dbReference type="NCBI Taxonomy" id="1122208"/>
    <lineage>
        <taxon>Bacteria</taxon>
        <taxon>Pseudomonadati</taxon>
        <taxon>Bacteroidota</taxon>
        <taxon>Cytophagia</taxon>
        <taxon>Cytophagales</taxon>
        <taxon>Reichenbachiellaceae</taxon>
        <taxon>Marinoscillum</taxon>
    </lineage>
</organism>
<sequence length="401" mass="43837">MCRGWCERVTVTAAPLHLPYLHTAKAIIPTTHITLHMKTKIIKTLRFIGLGFLEPLIRLISGEEPQKNASLFLKKAILPVASIFIFVLIWHTGATALYNSEASARIEKARTEQGEAAATAMKACIESGDISCQPNTLPSPAKVWAAYKALWADHVQIAQKKEEFQSKVAATNEQRAAQGLAPITYTGRPSFVDQIGTSLKTVAAGFLLAMFIAVPIGIIMGLSDSLRTAFNWLIQIFKPVSPVVWLLLVFMIVKTLITDPTMDKSFIISFISVGLCAMWATLVNTSMGVASVDKDYINVAKVLKLNIGQNIFKIILPASLPLIFTGLRITVSVAWMVLIAIELLAQSPGLGSFVWEEFQNGANDSNAKIIVAMFVIGTIGFLLDRIMLSVQNLMTFNKTTA</sequence>
<accession>A0A3D9LG24</accession>
<evidence type="ECO:0000256" key="2">
    <source>
        <dbReference type="ARBA" id="ARBA00022448"/>
    </source>
</evidence>
<evidence type="ECO:0000256" key="6">
    <source>
        <dbReference type="ARBA" id="ARBA00023136"/>
    </source>
</evidence>
<keyword evidence="10" id="KW-1185">Reference proteome</keyword>
<evidence type="ECO:0000256" key="7">
    <source>
        <dbReference type="RuleBase" id="RU363032"/>
    </source>
</evidence>
<keyword evidence="3" id="KW-1003">Cell membrane</keyword>
<protein>
    <submittedName>
        <fullName evidence="9">Nitrate/nitrite transport system permease protein</fullName>
    </submittedName>
</protein>
<keyword evidence="5 7" id="KW-1133">Transmembrane helix</keyword>
<dbReference type="AlphaFoldDB" id="A0A3D9LG24"/>
<keyword evidence="6 7" id="KW-0472">Membrane</keyword>
<comment type="similarity">
    <text evidence="7">Belongs to the binding-protein-dependent transport system permease family.</text>
</comment>
<dbReference type="EMBL" id="QREG01000001">
    <property type="protein sequence ID" value="REE05620.1"/>
    <property type="molecule type" value="Genomic_DNA"/>
</dbReference>
<evidence type="ECO:0000313" key="10">
    <source>
        <dbReference type="Proteomes" id="UP000256779"/>
    </source>
</evidence>
<evidence type="ECO:0000256" key="5">
    <source>
        <dbReference type="ARBA" id="ARBA00022989"/>
    </source>
</evidence>
<feature type="transmembrane region" description="Helical" evidence="7">
    <location>
        <begin position="265"/>
        <end position="287"/>
    </location>
</feature>
<feature type="domain" description="ABC transmembrane type-1" evidence="8">
    <location>
        <begin position="195"/>
        <end position="387"/>
    </location>
</feature>
<evidence type="ECO:0000256" key="3">
    <source>
        <dbReference type="ARBA" id="ARBA00022475"/>
    </source>
</evidence>
<comment type="caution">
    <text evidence="9">The sequence shown here is derived from an EMBL/GenBank/DDBJ whole genome shotgun (WGS) entry which is preliminary data.</text>
</comment>
<feature type="transmembrane region" description="Helical" evidence="7">
    <location>
        <begin position="44"/>
        <end position="61"/>
    </location>
</feature>
<keyword evidence="4 7" id="KW-0812">Transmembrane</keyword>
<dbReference type="PANTHER" id="PTHR30151">
    <property type="entry name" value="ALKANE SULFONATE ABC TRANSPORTER-RELATED, MEMBRANE SUBUNIT"/>
    <property type="match status" value="1"/>
</dbReference>
<comment type="subcellular location">
    <subcellularLocation>
        <location evidence="1 7">Cell membrane</location>
        <topology evidence="1 7">Multi-pass membrane protein</topology>
    </subcellularLocation>
</comment>
<dbReference type="SUPFAM" id="SSF161098">
    <property type="entry name" value="MetI-like"/>
    <property type="match status" value="1"/>
</dbReference>
<reference evidence="9 10" key="1">
    <citation type="submission" date="2018-07" db="EMBL/GenBank/DDBJ databases">
        <title>Genomic Encyclopedia of Type Strains, Phase IV (KMG-IV): sequencing the most valuable type-strain genomes for metagenomic binning, comparative biology and taxonomic classification.</title>
        <authorList>
            <person name="Goeker M."/>
        </authorList>
    </citation>
    <scope>NUCLEOTIDE SEQUENCE [LARGE SCALE GENOMIC DNA]</scope>
    <source>
        <strain evidence="9 10">DSM 4134</strain>
    </source>
</reference>
<dbReference type="PROSITE" id="PS50928">
    <property type="entry name" value="ABC_TM1"/>
    <property type="match status" value="1"/>
</dbReference>
<dbReference type="InterPro" id="IPR000515">
    <property type="entry name" value="MetI-like"/>
</dbReference>
<feature type="transmembrane region" description="Helical" evidence="7">
    <location>
        <begin position="307"/>
        <end position="327"/>
    </location>
</feature>
<evidence type="ECO:0000259" key="8">
    <source>
        <dbReference type="PROSITE" id="PS50928"/>
    </source>
</evidence>
<proteinExistence type="inferred from homology"/>
<evidence type="ECO:0000256" key="4">
    <source>
        <dbReference type="ARBA" id="ARBA00022692"/>
    </source>
</evidence>
<dbReference type="InterPro" id="IPR035906">
    <property type="entry name" value="MetI-like_sf"/>
</dbReference>
<dbReference type="Pfam" id="PF00528">
    <property type="entry name" value="BPD_transp_1"/>
    <property type="match status" value="1"/>
</dbReference>
<dbReference type="GO" id="GO:0005886">
    <property type="term" value="C:plasma membrane"/>
    <property type="evidence" value="ECO:0007669"/>
    <property type="project" value="UniProtKB-SubCell"/>
</dbReference>
<feature type="transmembrane region" description="Helical" evidence="7">
    <location>
        <begin position="334"/>
        <end position="355"/>
    </location>
</feature>
<evidence type="ECO:0000256" key="1">
    <source>
        <dbReference type="ARBA" id="ARBA00004651"/>
    </source>
</evidence>
<dbReference type="PANTHER" id="PTHR30151:SF7">
    <property type="entry name" value="NITRATE IMPORT PERMEASE PROTEIN NRTB"/>
    <property type="match status" value="1"/>
</dbReference>
<dbReference type="Proteomes" id="UP000256779">
    <property type="component" value="Unassembled WGS sequence"/>
</dbReference>
<feature type="transmembrane region" description="Helical" evidence="7">
    <location>
        <begin position="367"/>
        <end position="388"/>
    </location>
</feature>
<dbReference type="GO" id="GO:0055085">
    <property type="term" value="P:transmembrane transport"/>
    <property type="evidence" value="ECO:0007669"/>
    <property type="project" value="InterPro"/>
</dbReference>
<evidence type="ECO:0000313" key="9">
    <source>
        <dbReference type="EMBL" id="REE05620.1"/>
    </source>
</evidence>
<feature type="transmembrane region" description="Helical" evidence="7">
    <location>
        <begin position="229"/>
        <end position="253"/>
    </location>
</feature>
<keyword evidence="2 7" id="KW-0813">Transport</keyword>
<feature type="transmembrane region" description="Helical" evidence="7">
    <location>
        <begin position="202"/>
        <end position="223"/>
    </location>
</feature>
<gene>
    <name evidence="9" type="ORF">C7460_101137</name>
</gene>
<dbReference type="CDD" id="cd06261">
    <property type="entry name" value="TM_PBP2"/>
    <property type="match status" value="1"/>
</dbReference>
<feature type="transmembrane region" description="Helical" evidence="7">
    <location>
        <begin position="76"/>
        <end position="98"/>
    </location>
</feature>
<dbReference type="Gene3D" id="1.10.3720.10">
    <property type="entry name" value="MetI-like"/>
    <property type="match status" value="1"/>
</dbReference>